<dbReference type="EMBL" id="JAESHX010000125">
    <property type="protein sequence ID" value="MBW5894708.1"/>
    <property type="molecule type" value="Genomic_DNA"/>
</dbReference>
<dbReference type="AlphaFoldDB" id="A0AAW4P5V9"/>
<dbReference type="RefSeq" id="WP_120358818.1">
    <property type="nucleotide sequence ID" value="NZ_CABFUV010000001.1"/>
</dbReference>
<name>A0AAW4P5V9_9GAMM</name>
<dbReference type="Proteomes" id="UP000696310">
    <property type="component" value="Unassembled WGS sequence"/>
</dbReference>
<organism evidence="1 2">
    <name type="scientific">Pectobacterium polaris</name>
    <dbReference type="NCBI Taxonomy" id="2042057"/>
    <lineage>
        <taxon>Bacteria</taxon>
        <taxon>Pseudomonadati</taxon>
        <taxon>Pseudomonadota</taxon>
        <taxon>Gammaproteobacteria</taxon>
        <taxon>Enterobacterales</taxon>
        <taxon>Pectobacteriaceae</taxon>
        <taxon>Pectobacterium</taxon>
    </lineage>
</organism>
<reference evidence="1" key="2">
    <citation type="submission" date="2021-01" db="EMBL/GenBank/DDBJ databases">
        <authorList>
            <person name="Vargas Peralta D."/>
        </authorList>
    </citation>
    <scope>NUCLEOTIDE SEQUENCE</scope>
    <source>
        <strain evidence="1">A3</strain>
    </source>
</reference>
<evidence type="ECO:0000313" key="1">
    <source>
        <dbReference type="EMBL" id="MBW5894708.1"/>
    </source>
</evidence>
<reference evidence="1" key="1">
    <citation type="journal article" date="2021" name="bioRxiv">
        <title>Identification of Pectobacterium species isolated from the soft rot of tetecho (Neobuxbaumia tetetzo), a columnar cactus, and associated metagenomics.</title>
        <authorList>
            <person name="Vargas-Peralta D."/>
            <person name="Narvaez-Barragan D.A."/>
            <person name="de Sandozequi A."/>
            <person name="Romero-Gutierrez M.F."/>
            <person name="Segovia L."/>
            <person name="Martinez-Anaya C."/>
            <person name="Alcaraz L.D."/>
            <person name="de la Torre Almaraz R."/>
        </authorList>
    </citation>
    <scope>NUCLEOTIDE SEQUENCE</scope>
    <source>
        <strain evidence="1">A3</strain>
    </source>
</reference>
<dbReference type="Pfam" id="PF10049">
    <property type="entry name" value="DUF2283"/>
    <property type="match status" value="1"/>
</dbReference>
<gene>
    <name evidence="1" type="ORF">IM880_21070</name>
</gene>
<protein>
    <submittedName>
        <fullName evidence="1">DUF2283 domain-containing protein</fullName>
    </submittedName>
</protein>
<evidence type="ECO:0000313" key="2">
    <source>
        <dbReference type="Proteomes" id="UP000696310"/>
    </source>
</evidence>
<sequence>MAYLFLPSHPGKGKAGVAVKQVALQSIMDNYQGPEIYLDFDSDGNIIGMEFF</sequence>
<accession>A0AAW4P5V9</accession>
<comment type="caution">
    <text evidence="1">The sequence shown here is derived from an EMBL/GenBank/DDBJ whole genome shotgun (WGS) entry which is preliminary data.</text>
</comment>
<proteinExistence type="predicted"/>
<dbReference type="InterPro" id="IPR019270">
    <property type="entry name" value="DUF2283"/>
</dbReference>